<dbReference type="EMBL" id="JAUKTV010000013">
    <property type="protein sequence ID" value="KAK0718958.1"/>
    <property type="molecule type" value="Genomic_DNA"/>
</dbReference>
<name>A0AA40AN80_9PEZI</name>
<dbReference type="AlphaFoldDB" id="A0AA40AN80"/>
<evidence type="ECO:0000256" key="1">
    <source>
        <dbReference type="SAM" id="MobiDB-lite"/>
    </source>
</evidence>
<organism evidence="2 3">
    <name type="scientific">Apiosordaria backusii</name>
    <dbReference type="NCBI Taxonomy" id="314023"/>
    <lineage>
        <taxon>Eukaryota</taxon>
        <taxon>Fungi</taxon>
        <taxon>Dikarya</taxon>
        <taxon>Ascomycota</taxon>
        <taxon>Pezizomycotina</taxon>
        <taxon>Sordariomycetes</taxon>
        <taxon>Sordariomycetidae</taxon>
        <taxon>Sordariales</taxon>
        <taxon>Lasiosphaeriaceae</taxon>
        <taxon>Apiosordaria</taxon>
    </lineage>
</organism>
<keyword evidence="3" id="KW-1185">Reference proteome</keyword>
<sequence length="261" mass="28601">MLRPREQIFDLGRKKNNVKGVDVSLAALAAKEPVMIEKALIERQEWIDGEETSRAQRIMERIAASRKAREARVVAGEEQMAREANMPRQIQMSKFALSARKPTASPQQGLNVKMVTAAEQQARARARASDLINQKFKRLKADADQRVQKAREALRAKEVSGMKTTPKPTRILPPPPALGGRQGTPIASTPTSRSSTANQPPTPASSRVLAPMSASRLNTPRTKLPPIKSVKIEPGSRPAASTPRGVKRKVAEVIDLTLDED</sequence>
<protein>
    <submittedName>
        <fullName evidence="2">Uncharacterized protein</fullName>
    </submittedName>
</protein>
<reference evidence="2" key="1">
    <citation type="submission" date="2023-06" db="EMBL/GenBank/DDBJ databases">
        <title>Genome-scale phylogeny and comparative genomics of the fungal order Sordariales.</title>
        <authorList>
            <consortium name="Lawrence Berkeley National Laboratory"/>
            <person name="Hensen N."/>
            <person name="Bonometti L."/>
            <person name="Westerberg I."/>
            <person name="Brannstrom I.O."/>
            <person name="Guillou S."/>
            <person name="Cros-Aarteil S."/>
            <person name="Calhoun S."/>
            <person name="Haridas S."/>
            <person name="Kuo A."/>
            <person name="Mondo S."/>
            <person name="Pangilinan J."/>
            <person name="Riley R."/>
            <person name="Labutti K."/>
            <person name="Andreopoulos B."/>
            <person name="Lipzen A."/>
            <person name="Chen C."/>
            <person name="Yanf M."/>
            <person name="Daum C."/>
            <person name="Ng V."/>
            <person name="Clum A."/>
            <person name="Steindorff A."/>
            <person name="Ohm R."/>
            <person name="Martin F."/>
            <person name="Silar P."/>
            <person name="Natvig D."/>
            <person name="Lalanne C."/>
            <person name="Gautier V."/>
            <person name="Ament-Velasquez S.L."/>
            <person name="Kruys A."/>
            <person name="Hutchinson M.I."/>
            <person name="Powell A.J."/>
            <person name="Barry K."/>
            <person name="Miller A.N."/>
            <person name="Grigoriev I.V."/>
            <person name="Debuchy R."/>
            <person name="Gladieux P."/>
            <person name="Thoren M.H."/>
            <person name="Johannesson H."/>
        </authorList>
    </citation>
    <scope>NUCLEOTIDE SEQUENCE</scope>
    <source>
        <strain evidence="2">CBS 540.89</strain>
    </source>
</reference>
<dbReference type="Proteomes" id="UP001172159">
    <property type="component" value="Unassembled WGS sequence"/>
</dbReference>
<gene>
    <name evidence="2" type="ORF">B0T21DRAFT_59349</name>
</gene>
<proteinExistence type="predicted"/>
<evidence type="ECO:0000313" key="3">
    <source>
        <dbReference type="Proteomes" id="UP001172159"/>
    </source>
</evidence>
<feature type="compositionally biased region" description="Polar residues" evidence="1">
    <location>
        <begin position="185"/>
        <end position="199"/>
    </location>
</feature>
<feature type="region of interest" description="Disordered" evidence="1">
    <location>
        <begin position="157"/>
        <end position="248"/>
    </location>
</feature>
<evidence type="ECO:0000313" key="2">
    <source>
        <dbReference type="EMBL" id="KAK0718958.1"/>
    </source>
</evidence>
<accession>A0AA40AN80</accession>
<comment type="caution">
    <text evidence="2">The sequence shown here is derived from an EMBL/GenBank/DDBJ whole genome shotgun (WGS) entry which is preliminary data.</text>
</comment>